<comment type="caution">
    <text evidence="8">The sequence shown here is derived from an EMBL/GenBank/DDBJ whole genome shotgun (WGS) entry which is preliminary data.</text>
</comment>
<feature type="transmembrane region" description="Helical" evidence="7">
    <location>
        <begin position="585"/>
        <end position="606"/>
    </location>
</feature>
<evidence type="ECO:0000256" key="2">
    <source>
        <dbReference type="ARBA" id="ARBA00010199"/>
    </source>
</evidence>
<keyword evidence="4 7" id="KW-1133">Transmembrane helix</keyword>
<evidence type="ECO:0000256" key="7">
    <source>
        <dbReference type="SAM" id="Phobius"/>
    </source>
</evidence>
<evidence type="ECO:0000256" key="4">
    <source>
        <dbReference type="ARBA" id="ARBA00022989"/>
    </source>
</evidence>
<feature type="transmembrane region" description="Helical" evidence="7">
    <location>
        <begin position="386"/>
        <end position="412"/>
    </location>
</feature>
<feature type="region of interest" description="Disordered" evidence="6">
    <location>
        <begin position="46"/>
        <end position="79"/>
    </location>
</feature>
<dbReference type="Proteomes" id="UP001175000">
    <property type="component" value="Unassembled WGS sequence"/>
</dbReference>
<evidence type="ECO:0000313" key="8">
    <source>
        <dbReference type="EMBL" id="KAK0614722.1"/>
    </source>
</evidence>
<dbReference type="NCBIfam" id="TIGR00797">
    <property type="entry name" value="matE"/>
    <property type="match status" value="1"/>
</dbReference>
<dbReference type="GO" id="GO:0042910">
    <property type="term" value="F:xenobiotic transmembrane transporter activity"/>
    <property type="evidence" value="ECO:0007669"/>
    <property type="project" value="InterPro"/>
</dbReference>
<dbReference type="InterPro" id="IPR002528">
    <property type="entry name" value="MATE_fam"/>
</dbReference>
<organism evidence="8 9">
    <name type="scientific">Immersiella caudata</name>
    <dbReference type="NCBI Taxonomy" id="314043"/>
    <lineage>
        <taxon>Eukaryota</taxon>
        <taxon>Fungi</taxon>
        <taxon>Dikarya</taxon>
        <taxon>Ascomycota</taxon>
        <taxon>Pezizomycotina</taxon>
        <taxon>Sordariomycetes</taxon>
        <taxon>Sordariomycetidae</taxon>
        <taxon>Sordariales</taxon>
        <taxon>Lasiosphaeriaceae</taxon>
        <taxon>Immersiella</taxon>
    </lineage>
</organism>
<comment type="subcellular location">
    <subcellularLocation>
        <location evidence="1">Membrane</location>
        <topology evidence="1">Multi-pass membrane protein</topology>
    </subcellularLocation>
</comment>
<keyword evidence="3 7" id="KW-0812">Transmembrane</keyword>
<evidence type="ECO:0000256" key="6">
    <source>
        <dbReference type="SAM" id="MobiDB-lite"/>
    </source>
</evidence>
<gene>
    <name evidence="8" type="ORF">B0T14DRAFT_463265</name>
</gene>
<dbReference type="CDD" id="cd13132">
    <property type="entry name" value="MATE_eukaryotic"/>
    <property type="match status" value="1"/>
</dbReference>
<keyword evidence="5 7" id="KW-0472">Membrane</keyword>
<dbReference type="GO" id="GO:1990961">
    <property type="term" value="P:xenobiotic detoxification by transmembrane export across the plasma membrane"/>
    <property type="evidence" value="ECO:0007669"/>
    <property type="project" value="InterPro"/>
</dbReference>
<name>A0AA40BV52_9PEZI</name>
<sequence length="660" mass="71086">MHEDPSPGLGRPDDRRGSVLSSLLPESLSLPPLYLSTSPIAREILQHDIEDVSDESAIASSSESDSDAEVDPSADPSAEDVKLAFHPSGIVYGCGFSTIPLPGVDRPVPNPREIEESLRAEVELLRDNDILPPKHRHGSVVERVYHHIFSPEGSPGHETYVTLGGPAETTPLLMVDTEDEPQTPPPEDVHKLWEEAVAAHHLKTSWQRETKTLVLYALPLILTFVLHYSVTIGSVLTVGRLGMLELGAVNLATMTASITCYVPVQGLATCLDTLCSIAYGAKQPGLVGLQCQRMTILLWLLMAPIAVVWWFSEPILTALVPDGDIAHLAAVYLRILIIGMPGVAAFESGKRFVQSQGLFHITTISLALGAPLSFLQNYVFVFCWGWGFSGAAMAMAITQNLLPVLLVLYVWLFEGSECWNGLSRKALRNWGPMIRLALPGMVMVWCQFSVLEILTIAAGQFGPAKLAAQSILVTVTSTSFNIPFPLAIATSTRVANMIGAGLSDAAQLTAKVAVVAACVVGTINFSLYVGLRKQIARVFTPDEEVIAITSKVMLICACMQIVDSLAAVTHGILRGLGRQAIGSYANLLSYYLIALPVGLSTAFALGWELSGLWIGLTAGLAAVSAIELLYLCHADWEIAVAQAESIMRSEDATNAELKHH</sequence>
<feature type="transmembrane region" description="Helical" evidence="7">
    <location>
        <begin position="213"/>
        <end position="236"/>
    </location>
</feature>
<dbReference type="GO" id="GO:0015297">
    <property type="term" value="F:antiporter activity"/>
    <property type="evidence" value="ECO:0007669"/>
    <property type="project" value="InterPro"/>
</dbReference>
<dbReference type="PANTHER" id="PTHR11206">
    <property type="entry name" value="MULTIDRUG RESISTANCE PROTEIN"/>
    <property type="match status" value="1"/>
</dbReference>
<evidence type="ECO:0000256" key="1">
    <source>
        <dbReference type="ARBA" id="ARBA00004141"/>
    </source>
</evidence>
<feature type="compositionally biased region" description="Basic and acidic residues" evidence="6">
    <location>
        <begin position="1"/>
        <end position="17"/>
    </location>
</feature>
<feature type="region of interest" description="Disordered" evidence="6">
    <location>
        <begin position="1"/>
        <end position="22"/>
    </location>
</feature>
<accession>A0AA40BV52</accession>
<feature type="transmembrane region" description="Helical" evidence="7">
    <location>
        <begin position="508"/>
        <end position="531"/>
    </location>
</feature>
<feature type="transmembrane region" description="Helical" evidence="7">
    <location>
        <begin position="612"/>
        <end position="632"/>
    </location>
</feature>
<feature type="transmembrane region" description="Helical" evidence="7">
    <location>
        <begin position="293"/>
        <end position="312"/>
    </location>
</feature>
<feature type="transmembrane region" description="Helical" evidence="7">
    <location>
        <begin position="433"/>
        <end position="454"/>
    </location>
</feature>
<feature type="transmembrane region" description="Helical" evidence="7">
    <location>
        <begin position="324"/>
        <end position="346"/>
    </location>
</feature>
<keyword evidence="9" id="KW-1185">Reference proteome</keyword>
<feature type="transmembrane region" description="Helical" evidence="7">
    <location>
        <begin position="551"/>
        <end position="573"/>
    </location>
</feature>
<evidence type="ECO:0000256" key="3">
    <source>
        <dbReference type="ARBA" id="ARBA00022692"/>
    </source>
</evidence>
<dbReference type="InterPro" id="IPR045069">
    <property type="entry name" value="MATE_euk"/>
</dbReference>
<dbReference type="Pfam" id="PF01554">
    <property type="entry name" value="MatE"/>
    <property type="match status" value="2"/>
</dbReference>
<feature type="transmembrane region" description="Helical" evidence="7">
    <location>
        <begin position="466"/>
        <end position="488"/>
    </location>
</feature>
<dbReference type="EMBL" id="JAULSU010000006">
    <property type="protein sequence ID" value="KAK0614722.1"/>
    <property type="molecule type" value="Genomic_DNA"/>
</dbReference>
<feature type="transmembrane region" description="Helical" evidence="7">
    <location>
        <begin position="358"/>
        <end position="380"/>
    </location>
</feature>
<dbReference type="AlphaFoldDB" id="A0AA40BV52"/>
<evidence type="ECO:0000256" key="5">
    <source>
        <dbReference type="ARBA" id="ARBA00023136"/>
    </source>
</evidence>
<proteinExistence type="inferred from homology"/>
<dbReference type="GO" id="GO:0016020">
    <property type="term" value="C:membrane"/>
    <property type="evidence" value="ECO:0007669"/>
    <property type="project" value="UniProtKB-SubCell"/>
</dbReference>
<protein>
    <submittedName>
        <fullName evidence="8">Mate-domain-containing protein</fullName>
    </submittedName>
</protein>
<reference evidence="8" key="1">
    <citation type="submission" date="2023-06" db="EMBL/GenBank/DDBJ databases">
        <title>Genome-scale phylogeny and comparative genomics of the fungal order Sordariales.</title>
        <authorList>
            <consortium name="Lawrence Berkeley National Laboratory"/>
            <person name="Hensen N."/>
            <person name="Bonometti L."/>
            <person name="Westerberg I."/>
            <person name="Brannstrom I.O."/>
            <person name="Guillou S."/>
            <person name="Cros-Aarteil S."/>
            <person name="Calhoun S."/>
            <person name="Haridas S."/>
            <person name="Kuo A."/>
            <person name="Mondo S."/>
            <person name="Pangilinan J."/>
            <person name="Riley R."/>
            <person name="Labutti K."/>
            <person name="Andreopoulos B."/>
            <person name="Lipzen A."/>
            <person name="Chen C."/>
            <person name="Yanf M."/>
            <person name="Daum C."/>
            <person name="Ng V."/>
            <person name="Clum A."/>
            <person name="Steindorff A."/>
            <person name="Ohm R."/>
            <person name="Martin F."/>
            <person name="Silar P."/>
            <person name="Natvig D."/>
            <person name="Lalanne C."/>
            <person name="Gautier V."/>
            <person name="Ament-Velasquez S.L."/>
            <person name="Kruys A."/>
            <person name="Hutchinson M.I."/>
            <person name="Powell A.J."/>
            <person name="Barry K."/>
            <person name="Miller A.N."/>
            <person name="Grigoriev I.V."/>
            <person name="Debuchy R."/>
            <person name="Gladieux P."/>
            <person name="Thoren M.H."/>
            <person name="Johannesson H."/>
        </authorList>
    </citation>
    <scope>NUCLEOTIDE SEQUENCE</scope>
    <source>
        <strain evidence="8">CBS 606.72</strain>
    </source>
</reference>
<comment type="similarity">
    <text evidence="2">Belongs to the multi antimicrobial extrusion (MATE) (TC 2.A.66.1) family.</text>
</comment>
<evidence type="ECO:0000313" key="9">
    <source>
        <dbReference type="Proteomes" id="UP001175000"/>
    </source>
</evidence>